<evidence type="ECO:0000256" key="2">
    <source>
        <dbReference type="ARBA" id="ARBA00022723"/>
    </source>
</evidence>
<gene>
    <name evidence="7" type="ORF">Z519_09033</name>
</gene>
<dbReference type="PRINTS" id="PR00463">
    <property type="entry name" value="EP450I"/>
</dbReference>
<name>A0A0D2HAU4_CLAB1</name>
<dbReference type="InterPro" id="IPR017972">
    <property type="entry name" value="Cyt_P450_CS"/>
</dbReference>
<dbReference type="VEuPathDB" id="FungiDB:Z519_09033"/>
<dbReference type="Gene3D" id="1.10.630.10">
    <property type="entry name" value="Cytochrome P450"/>
    <property type="match status" value="1"/>
</dbReference>
<dbReference type="AlphaFoldDB" id="A0A0D2HAU4"/>
<dbReference type="PANTHER" id="PTHR46300:SF8">
    <property type="entry name" value="CYTOCHROME P450 2E1"/>
    <property type="match status" value="1"/>
</dbReference>
<dbReference type="PANTHER" id="PTHR46300">
    <property type="entry name" value="P450, PUTATIVE (EUROFUNG)-RELATED-RELATED"/>
    <property type="match status" value="1"/>
</dbReference>
<dbReference type="RefSeq" id="XP_016617057.1">
    <property type="nucleotide sequence ID" value="XM_016766759.1"/>
</dbReference>
<organism evidence="7 8">
    <name type="scientific">Cladophialophora bantiana (strain ATCC 10958 / CBS 173.52 / CDC B-1940 / NIH 8579)</name>
    <name type="common">Xylohypha bantiana</name>
    <dbReference type="NCBI Taxonomy" id="1442370"/>
    <lineage>
        <taxon>Eukaryota</taxon>
        <taxon>Fungi</taxon>
        <taxon>Dikarya</taxon>
        <taxon>Ascomycota</taxon>
        <taxon>Pezizomycotina</taxon>
        <taxon>Eurotiomycetes</taxon>
        <taxon>Chaetothyriomycetidae</taxon>
        <taxon>Chaetothyriales</taxon>
        <taxon>Herpotrichiellaceae</taxon>
        <taxon>Cladophialophora</taxon>
    </lineage>
</organism>
<proteinExistence type="inferred from homology"/>
<dbReference type="InterPro" id="IPR036396">
    <property type="entry name" value="Cyt_P450_sf"/>
</dbReference>
<sequence>MKSWIRATVLYPEWLQRLQAELDEVVGLHRVPEFKTFLVYPPSGRPSRRRCDGVPSFQAAINRGQSQFSDPETYNPSRWLEPESQNYKEPRENILNLKRDTAFGWGRRICPGLETAQSSLSIMVATIAWAADIAKAKDSNGRDIDVAAIDTENDSLSFLTDFPLSMQVRDDKRLQLFKRRLASRRFLVSQTWSPSTSDVGERG</sequence>
<dbReference type="GeneID" id="27701961"/>
<feature type="binding site" description="axial binding residue" evidence="5">
    <location>
        <position position="110"/>
    </location>
    <ligand>
        <name>heme</name>
        <dbReference type="ChEBI" id="CHEBI:30413"/>
    </ligand>
    <ligandPart>
        <name>Fe</name>
        <dbReference type="ChEBI" id="CHEBI:18248"/>
    </ligandPart>
</feature>
<protein>
    <recommendedName>
        <fullName evidence="9">Cytochrome P450</fullName>
    </recommendedName>
</protein>
<evidence type="ECO:0000256" key="4">
    <source>
        <dbReference type="ARBA" id="ARBA00023004"/>
    </source>
</evidence>
<comment type="similarity">
    <text evidence="1 6">Belongs to the cytochrome P450 family.</text>
</comment>
<evidence type="ECO:0000256" key="3">
    <source>
        <dbReference type="ARBA" id="ARBA00023002"/>
    </source>
</evidence>
<comment type="cofactor">
    <cofactor evidence="5">
        <name>heme</name>
        <dbReference type="ChEBI" id="CHEBI:30413"/>
    </cofactor>
</comment>
<keyword evidence="2 5" id="KW-0479">Metal-binding</keyword>
<keyword evidence="6" id="KW-0503">Monooxygenase</keyword>
<keyword evidence="4 5" id="KW-0408">Iron</keyword>
<dbReference type="GO" id="GO:0004497">
    <property type="term" value="F:monooxygenase activity"/>
    <property type="evidence" value="ECO:0007669"/>
    <property type="project" value="UniProtKB-KW"/>
</dbReference>
<dbReference type="GO" id="GO:0020037">
    <property type="term" value="F:heme binding"/>
    <property type="evidence" value="ECO:0007669"/>
    <property type="project" value="InterPro"/>
</dbReference>
<dbReference type="GO" id="GO:0016705">
    <property type="term" value="F:oxidoreductase activity, acting on paired donors, with incorporation or reduction of molecular oxygen"/>
    <property type="evidence" value="ECO:0007669"/>
    <property type="project" value="InterPro"/>
</dbReference>
<dbReference type="InterPro" id="IPR001128">
    <property type="entry name" value="Cyt_P450"/>
</dbReference>
<evidence type="ECO:0000313" key="7">
    <source>
        <dbReference type="EMBL" id="KIW90388.1"/>
    </source>
</evidence>
<evidence type="ECO:0008006" key="9">
    <source>
        <dbReference type="Google" id="ProtNLM"/>
    </source>
</evidence>
<dbReference type="HOGENOM" id="CLU_1348781_0_0_1"/>
<keyword evidence="5 6" id="KW-0349">Heme</keyword>
<dbReference type="EMBL" id="KN846993">
    <property type="protein sequence ID" value="KIW90388.1"/>
    <property type="molecule type" value="Genomic_DNA"/>
</dbReference>
<keyword evidence="3 6" id="KW-0560">Oxidoreductase</keyword>
<accession>A0A0D2HAU4</accession>
<dbReference type="InterPro" id="IPR002401">
    <property type="entry name" value="Cyt_P450_E_grp-I"/>
</dbReference>
<dbReference type="GO" id="GO:0005506">
    <property type="term" value="F:iron ion binding"/>
    <property type="evidence" value="ECO:0007669"/>
    <property type="project" value="InterPro"/>
</dbReference>
<dbReference type="Proteomes" id="UP000053789">
    <property type="component" value="Unassembled WGS sequence"/>
</dbReference>
<keyword evidence="8" id="KW-1185">Reference proteome</keyword>
<evidence type="ECO:0000256" key="6">
    <source>
        <dbReference type="RuleBase" id="RU000461"/>
    </source>
</evidence>
<evidence type="ECO:0000256" key="1">
    <source>
        <dbReference type="ARBA" id="ARBA00010617"/>
    </source>
</evidence>
<dbReference type="SUPFAM" id="SSF48264">
    <property type="entry name" value="Cytochrome P450"/>
    <property type="match status" value="1"/>
</dbReference>
<dbReference type="Pfam" id="PF00067">
    <property type="entry name" value="p450"/>
    <property type="match status" value="1"/>
</dbReference>
<dbReference type="InterPro" id="IPR050364">
    <property type="entry name" value="Cytochrome_P450_fung"/>
</dbReference>
<dbReference type="OrthoDB" id="1470350at2759"/>
<reference evidence="7" key="1">
    <citation type="submission" date="2015-01" db="EMBL/GenBank/DDBJ databases">
        <title>The Genome Sequence of Cladophialophora bantiana CBS 173.52.</title>
        <authorList>
            <consortium name="The Broad Institute Genomics Platform"/>
            <person name="Cuomo C."/>
            <person name="de Hoog S."/>
            <person name="Gorbushina A."/>
            <person name="Stielow B."/>
            <person name="Teixiera M."/>
            <person name="Abouelleil A."/>
            <person name="Chapman S.B."/>
            <person name="Priest M."/>
            <person name="Young S.K."/>
            <person name="Wortman J."/>
            <person name="Nusbaum C."/>
            <person name="Birren B."/>
        </authorList>
    </citation>
    <scope>NUCLEOTIDE SEQUENCE [LARGE SCALE GENOMIC DNA]</scope>
    <source>
        <strain evidence="7">CBS 173.52</strain>
    </source>
</reference>
<dbReference type="PROSITE" id="PS00086">
    <property type="entry name" value="CYTOCHROME_P450"/>
    <property type="match status" value="1"/>
</dbReference>
<evidence type="ECO:0000256" key="5">
    <source>
        <dbReference type="PIRSR" id="PIRSR602401-1"/>
    </source>
</evidence>
<evidence type="ECO:0000313" key="8">
    <source>
        <dbReference type="Proteomes" id="UP000053789"/>
    </source>
</evidence>